<protein>
    <recommendedName>
        <fullName evidence="5">Nuclear mRNA export factor</fullName>
    </recommendedName>
</protein>
<dbReference type="GO" id="GO:0044614">
    <property type="term" value="C:nuclear pore cytoplasmic filaments"/>
    <property type="evidence" value="ECO:0007669"/>
    <property type="project" value="EnsemblFungi"/>
</dbReference>
<comment type="similarity">
    <text evidence="4 5">Belongs to the SAC3 family.</text>
</comment>
<dbReference type="STRING" id="1071381.G8BR52"/>
<dbReference type="GO" id="GO:0006611">
    <property type="term" value="P:protein export from nucleus"/>
    <property type="evidence" value="ECO:0007669"/>
    <property type="project" value="EnsemblFungi"/>
</dbReference>
<dbReference type="PANTHER" id="PTHR12436">
    <property type="entry name" value="80 KDA MCM3-ASSOCIATED PROTEIN"/>
    <property type="match status" value="1"/>
</dbReference>
<dbReference type="InterPro" id="IPR024293">
    <property type="entry name" value="SAC3_helical"/>
</dbReference>
<evidence type="ECO:0000256" key="3">
    <source>
        <dbReference type="ARBA" id="ARBA00023242"/>
    </source>
</evidence>
<dbReference type="InterPro" id="IPR000717">
    <property type="entry name" value="PCI_dom"/>
</dbReference>
<dbReference type="Gene3D" id="1.20.5.1760">
    <property type="match status" value="1"/>
</dbReference>
<dbReference type="GO" id="GO:0071028">
    <property type="term" value="P:nuclear mRNA surveillance"/>
    <property type="evidence" value="ECO:0007669"/>
    <property type="project" value="EnsemblFungi"/>
</dbReference>
<dbReference type="GO" id="GO:0042274">
    <property type="term" value="P:ribosomal small subunit biogenesis"/>
    <property type="evidence" value="ECO:0007669"/>
    <property type="project" value="UniProtKB-UniRule"/>
</dbReference>
<feature type="region of interest" description="Disordered" evidence="7">
    <location>
        <begin position="1"/>
        <end position="56"/>
    </location>
</feature>
<evidence type="ECO:0000313" key="9">
    <source>
        <dbReference type="EMBL" id="CCE62228.1"/>
    </source>
</evidence>
<dbReference type="FunFam" id="1.25.40.990:FF:000008">
    <property type="entry name" value="Nuclear mRNA export protein SAC3"/>
    <property type="match status" value="1"/>
</dbReference>
<dbReference type="GO" id="GO:0006406">
    <property type="term" value="P:mRNA export from nucleus"/>
    <property type="evidence" value="ECO:0007669"/>
    <property type="project" value="UniProtKB-UniRule"/>
</dbReference>
<evidence type="ECO:0000259" key="8">
    <source>
        <dbReference type="PROSITE" id="PS50250"/>
    </source>
</evidence>
<dbReference type="Gene3D" id="1.25.40.990">
    <property type="match status" value="1"/>
</dbReference>
<dbReference type="InterPro" id="IPR005062">
    <property type="entry name" value="SAC3/GANP/THP3_conserved"/>
</dbReference>
<gene>
    <name evidence="9" type="primary">TPHA0C00720</name>
    <name evidence="9" type="ordered locus">TPHA_0C00720</name>
</gene>
<feature type="region of interest" description="Disordered" evidence="7">
    <location>
        <begin position="1312"/>
        <end position="1343"/>
    </location>
</feature>
<feature type="compositionally biased region" description="Polar residues" evidence="7">
    <location>
        <begin position="41"/>
        <end position="50"/>
    </location>
</feature>
<dbReference type="PANTHER" id="PTHR12436:SF3">
    <property type="entry name" value="GERMINAL-CENTER ASSOCIATED NUCLEAR PROTEIN"/>
    <property type="match status" value="1"/>
</dbReference>
<dbReference type="OrthoDB" id="264795at2759"/>
<dbReference type="eggNOG" id="KOG1860">
    <property type="taxonomic scope" value="Eukaryota"/>
</dbReference>
<reference evidence="9 10" key="1">
    <citation type="journal article" date="2011" name="Proc. Natl. Acad. Sci. U.S.A.">
        <title>Evolutionary erosion of yeast sex chromosomes by mating-type switching accidents.</title>
        <authorList>
            <person name="Gordon J.L."/>
            <person name="Armisen D."/>
            <person name="Proux-Wera E."/>
            <person name="Oheigeartaigh S.S."/>
            <person name="Byrne K.P."/>
            <person name="Wolfe K.H."/>
        </authorList>
    </citation>
    <scope>NUCLEOTIDE SEQUENCE [LARGE SCALE GENOMIC DNA]</scope>
    <source>
        <strain evidence="10">ATCC 24235 / CBS 4417 / NBRC 1672 / NRRL Y-8282 / UCD 70-5</strain>
    </source>
</reference>
<dbReference type="GO" id="GO:0070390">
    <property type="term" value="C:transcription export complex 2"/>
    <property type="evidence" value="ECO:0007669"/>
    <property type="project" value="UniProtKB-UniRule"/>
</dbReference>
<dbReference type="Pfam" id="PF03399">
    <property type="entry name" value="SAC3_GANP"/>
    <property type="match status" value="1"/>
</dbReference>
<dbReference type="Pfam" id="PF12209">
    <property type="entry name" value="SAC3"/>
    <property type="match status" value="1"/>
</dbReference>
<dbReference type="HOGENOM" id="CLU_006094_0_0_1"/>
<keyword evidence="2" id="KW-0597">Phosphoprotein</keyword>
<evidence type="ECO:0000256" key="1">
    <source>
        <dbReference type="ARBA" id="ARBA00004259"/>
    </source>
</evidence>
<evidence type="ECO:0000256" key="5">
    <source>
        <dbReference type="PIRNR" id="PIRNR037320"/>
    </source>
</evidence>
<dbReference type="GO" id="GO:0031124">
    <property type="term" value="P:mRNA 3'-end processing"/>
    <property type="evidence" value="ECO:0007669"/>
    <property type="project" value="EnsemblFungi"/>
</dbReference>
<evidence type="ECO:0000256" key="4">
    <source>
        <dbReference type="ARBA" id="ARBA00038443"/>
    </source>
</evidence>
<evidence type="ECO:0000313" key="10">
    <source>
        <dbReference type="Proteomes" id="UP000005666"/>
    </source>
</evidence>
<feature type="compositionally biased region" description="Polar residues" evidence="7">
    <location>
        <begin position="1333"/>
        <end position="1343"/>
    </location>
</feature>
<feature type="coiled-coil region" evidence="6">
    <location>
        <begin position="120"/>
        <end position="147"/>
    </location>
</feature>
<dbReference type="GO" id="GO:0006283">
    <property type="term" value="P:transcription-coupled nucleotide-excision repair"/>
    <property type="evidence" value="ECO:0007669"/>
    <property type="project" value="EnsemblFungi"/>
</dbReference>
<accession>G8BR52</accession>
<keyword evidence="3 5" id="KW-0539">Nucleus</keyword>
<dbReference type="GO" id="GO:0005737">
    <property type="term" value="C:cytoplasm"/>
    <property type="evidence" value="ECO:0007669"/>
    <property type="project" value="TreeGrafter"/>
</dbReference>
<dbReference type="KEGG" id="tpf:TPHA_0C00720"/>
<dbReference type="GO" id="GO:0000278">
    <property type="term" value="P:mitotic cell cycle"/>
    <property type="evidence" value="ECO:0007669"/>
    <property type="project" value="EnsemblFungi"/>
</dbReference>
<dbReference type="RefSeq" id="XP_003684662.1">
    <property type="nucleotide sequence ID" value="XM_003684614.1"/>
</dbReference>
<evidence type="ECO:0000256" key="2">
    <source>
        <dbReference type="ARBA" id="ARBA00022553"/>
    </source>
</evidence>
<feature type="compositionally biased region" description="Polar residues" evidence="7">
    <location>
        <begin position="1"/>
        <end position="25"/>
    </location>
</feature>
<dbReference type="OMA" id="FQGTCLD"/>
<dbReference type="GeneID" id="11533629"/>
<sequence>MSSGFMNNLQDGRSTDFSKSGSQLKNKPMHKRKQSHESEFSKNNGNTQKKNGPKKLMMVQNDAVKDKVIGSIMSNPSNFGFQKRNYKRRELPRFLLGQNPQLKPRPFKQDPWDKLNQDKMTELENSIEDLTELYETLKKMRDNERKVMEKKGLVDKADFAKDLNDAIVFQGTCQDMCPIFERARRNVEYTVYSYEKDDPNSKKASVSKALKVFARPAAAAAPPLPSDVRPPHILVKTLDYLIDNLLPTLPASEGFIWDRMRSIRQDFTYQNYLGPEAIDCNERIVRIHLLIIHIMVKSGNEFSLQQELEQLHKSLITLSEIYDDVRNAGGACPNEAEFRAYGLLSKIRDPEYEKNIQELPDEIFKNELVQIALCFRKFISNSGFSERGFIRTESCLNFYTSYFQLMKSGNVPFLMNSFLEIYLNEVRFYAMKSLSHTLNKKSKPLSLDYIKENLSFNSNEEIISFCDYYSIDVVNDGIDLKTLSHHSHRIPESKPLKQSYLNFVDNQLQQQKYQHIINSGLPNIDSLPNVVSPLTVSVSENEFENDEEMELEDATMNQQVKSFTNSKPFFGKAEDKNEVISSAPKKNSLLEEKLKALRKQGGNKFNLPNLKQSNVVDKDEVKLEKIEEAKFSTSDIPIEAKFISETTPAISKPAIEFNLNSAFSGDSKKGPDESSTMMSSIFNNNIANETLTPRPAIKESIKKLDSLENKTEGSSLKANSFQGLFKKDVQPKGNRFNETKIEPSPISLHTKKSTTESELKKTQTIARKNLEDEKKSMIDSLSRKLYYAFIHEQCYLICNESKAEAHYINNKKKNYLNKWKRLLKNKQKEEEENKKRKEELLSVNKQLGVPIIRKVSLLSTPTTRNVSSSSFRIPSSTMKRTVLSPVNNEKSSFNHNNQKGNTNDIWEQFDIEQIYSNPIMKKCNKENIKSHSILLYSNNYSCVSTKWMLHKFGLFGDMNSRVIKGKDSSLTIKKVGLQEPPSSLEESQLLVFNTGVTAANIFDLELKLKQDGEDLVKLASKISISTNIKFSILIVYWESLETTFSENDITKFLKLPRISKSFESVLADIVVTRISNNFPEESLRRGLCEISSKYSFQYTEKGLQSSEKGLSARSIAGIASNGGSNTSLNSKNIDAKMKKMLEYEKQKYNSERSKNNTYAHLQIHLAASPKMRKRKLPILFSEVQNGKFRTPSAISIDAISSSPSVSSHLANKFRKTQQRIISAPDMVAPGTPSYINNLPRANLQLPLRLPSLEVTPVISRKVTPNSHILATTMISGDTSNGALNHSVTSSATRWNTSNVITATPVVQTSTMHVPVTHKRSTTPRHETFHGSIRTPSGGKTNSTRVSSLNNLRTLIDSVKKRAHD</sequence>
<dbReference type="Proteomes" id="UP000005666">
    <property type="component" value="Chromosome 3"/>
</dbReference>
<keyword evidence="6" id="KW-0175">Coiled coil</keyword>
<dbReference type="InterPro" id="IPR017173">
    <property type="entry name" value="Sac3"/>
</dbReference>
<dbReference type="GO" id="GO:0030029">
    <property type="term" value="P:actin filament-based process"/>
    <property type="evidence" value="ECO:0007669"/>
    <property type="project" value="EnsemblFungi"/>
</dbReference>
<feature type="coiled-coil region" evidence="6">
    <location>
        <begin position="812"/>
        <end position="846"/>
    </location>
</feature>
<proteinExistence type="inferred from homology"/>
<dbReference type="PROSITE" id="PS50250">
    <property type="entry name" value="PCI"/>
    <property type="match status" value="1"/>
</dbReference>
<evidence type="ECO:0000256" key="6">
    <source>
        <dbReference type="SAM" id="Coils"/>
    </source>
</evidence>
<dbReference type="PIRSF" id="PIRSF037320">
    <property type="entry name" value="mRNA_export_factor_Sac3"/>
    <property type="match status" value="1"/>
</dbReference>
<evidence type="ECO:0000256" key="7">
    <source>
        <dbReference type="SAM" id="MobiDB-lite"/>
    </source>
</evidence>
<organism evidence="9 10">
    <name type="scientific">Tetrapisispora phaffii (strain ATCC 24235 / CBS 4417 / NBRC 1672 / NRRL Y-8282 / UCD 70-5)</name>
    <name type="common">Yeast</name>
    <name type="synonym">Fabospora phaffii</name>
    <dbReference type="NCBI Taxonomy" id="1071381"/>
    <lineage>
        <taxon>Eukaryota</taxon>
        <taxon>Fungi</taxon>
        <taxon>Dikarya</taxon>
        <taxon>Ascomycota</taxon>
        <taxon>Saccharomycotina</taxon>
        <taxon>Saccharomycetes</taxon>
        <taxon>Saccharomycetales</taxon>
        <taxon>Saccharomycetaceae</taxon>
        <taxon>Tetrapisispora</taxon>
    </lineage>
</organism>
<dbReference type="GO" id="GO:0000973">
    <property type="term" value="P:post-transcriptional tethering of RNA polymerase II gene DNA at nuclear periphery"/>
    <property type="evidence" value="ECO:0007669"/>
    <property type="project" value="EnsemblFungi"/>
</dbReference>
<name>G8BR52_TETPH</name>
<feature type="domain" description="PCI" evidence="8">
    <location>
        <begin position="307"/>
        <end position="497"/>
    </location>
</feature>
<dbReference type="InterPro" id="IPR045107">
    <property type="entry name" value="SAC3/GANP/THP3"/>
</dbReference>
<dbReference type="EMBL" id="HE612858">
    <property type="protein sequence ID" value="CCE62228.1"/>
    <property type="molecule type" value="Genomic_DNA"/>
</dbReference>
<keyword evidence="10" id="KW-1185">Reference proteome</keyword>
<comment type="subcellular location">
    <subcellularLocation>
        <location evidence="1 5">Nucleus envelope</location>
    </subcellularLocation>
</comment>